<dbReference type="STRING" id="106549.A0A540N6L1"/>
<evidence type="ECO:0000259" key="4">
    <source>
        <dbReference type="Pfam" id="PF03081"/>
    </source>
</evidence>
<reference evidence="5 6" key="1">
    <citation type="journal article" date="2019" name="G3 (Bethesda)">
        <title>Sequencing of a Wild Apple (Malus baccata) Genome Unravels the Differences Between Cultivated and Wild Apple Species Regarding Disease Resistance and Cold Tolerance.</title>
        <authorList>
            <person name="Chen X."/>
        </authorList>
    </citation>
    <scope>NUCLEOTIDE SEQUENCE [LARGE SCALE GENOMIC DNA]</scope>
    <source>
        <strain evidence="6">cv. Shandingzi</strain>
        <tissue evidence="5">Leaves</tissue>
    </source>
</reference>
<feature type="domain" description="Exocyst complex subunit Exo70 C-terminal" evidence="4">
    <location>
        <begin position="109"/>
        <end position="196"/>
    </location>
</feature>
<dbReference type="InterPro" id="IPR004140">
    <property type="entry name" value="Exo70"/>
</dbReference>
<accession>A0A540N6L1</accession>
<dbReference type="PANTHER" id="PTHR12542:SF90">
    <property type="entry name" value="EXOCYST COMPLEX COMPONENT EXO70I"/>
    <property type="match status" value="1"/>
</dbReference>
<protein>
    <recommendedName>
        <fullName evidence="3">Exocyst subunit Exo70 family protein</fullName>
    </recommendedName>
</protein>
<proteinExistence type="inferred from homology"/>
<dbReference type="AlphaFoldDB" id="A0A540N6L1"/>
<dbReference type="EMBL" id="VIEB01000109">
    <property type="protein sequence ID" value="TQE06130.1"/>
    <property type="molecule type" value="Genomic_DNA"/>
</dbReference>
<dbReference type="GO" id="GO:0000145">
    <property type="term" value="C:exocyst"/>
    <property type="evidence" value="ECO:0007669"/>
    <property type="project" value="InterPro"/>
</dbReference>
<organism evidence="5 6">
    <name type="scientific">Malus baccata</name>
    <name type="common">Siberian crab apple</name>
    <name type="synonym">Pyrus baccata</name>
    <dbReference type="NCBI Taxonomy" id="106549"/>
    <lineage>
        <taxon>Eukaryota</taxon>
        <taxon>Viridiplantae</taxon>
        <taxon>Streptophyta</taxon>
        <taxon>Embryophyta</taxon>
        <taxon>Tracheophyta</taxon>
        <taxon>Spermatophyta</taxon>
        <taxon>Magnoliopsida</taxon>
        <taxon>eudicotyledons</taxon>
        <taxon>Gunneridae</taxon>
        <taxon>Pentapetalae</taxon>
        <taxon>rosids</taxon>
        <taxon>fabids</taxon>
        <taxon>Rosales</taxon>
        <taxon>Rosaceae</taxon>
        <taxon>Amygdaloideae</taxon>
        <taxon>Maleae</taxon>
        <taxon>Malus</taxon>
    </lineage>
</organism>
<keyword evidence="6" id="KW-1185">Reference proteome</keyword>
<dbReference type="SUPFAM" id="SSF74788">
    <property type="entry name" value="Cullin repeat-like"/>
    <property type="match status" value="1"/>
</dbReference>
<evidence type="ECO:0000256" key="1">
    <source>
        <dbReference type="ARBA" id="ARBA00006756"/>
    </source>
</evidence>
<evidence type="ECO:0000313" key="5">
    <source>
        <dbReference type="EMBL" id="TQE06130.1"/>
    </source>
</evidence>
<dbReference type="GO" id="GO:0015031">
    <property type="term" value="P:protein transport"/>
    <property type="evidence" value="ECO:0007669"/>
    <property type="project" value="UniProtKB-KW"/>
</dbReference>
<comment type="caution">
    <text evidence="5">The sequence shown here is derived from an EMBL/GenBank/DDBJ whole genome shotgun (WGS) entry which is preliminary data.</text>
</comment>
<keyword evidence="3" id="KW-0653">Protein transport</keyword>
<dbReference type="PANTHER" id="PTHR12542">
    <property type="entry name" value="EXOCYST COMPLEX PROTEIN EXO70"/>
    <property type="match status" value="1"/>
</dbReference>
<sequence>MASKLKITGTWMGVLEVLKDSGGDEKLAQVGIKNNAKILASWVCAEEGKSLNEELMAEGERSRKWGLLGGNTVLRKEDMALNPDYLKTYTPEEIDEMPWESLETAITLWIQHFKLAVKAVLVSEKKLCEQVLGGIMEGLIWPECFAKITDKIMAMFFRFGEAVAWSSKEPQKLFKLLEMFDSLVKLKLRFSEVFMANGGLLGGNSERCGVEEWRVKW</sequence>
<name>A0A540N6L1_MALBA</name>
<dbReference type="Proteomes" id="UP000315295">
    <property type="component" value="Unassembled WGS sequence"/>
</dbReference>
<comment type="function">
    <text evidence="3">Component of the exocyst complex.</text>
</comment>
<dbReference type="InterPro" id="IPR046364">
    <property type="entry name" value="Exo70_C"/>
</dbReference>
<dbReference type="InterPro" id="IPR016159">
    <property type="entry name" value="Cullin_repeat-like_dom_sf"/>
</dbReference>
<dbReference type="Pfam" id="PF03081">
    <property type="entry name" value="Exo70_C"/>
    <property type="match status" value="1"/>
</dbReference>
<evidence type="ECO:0000256" key="3">
    <source>
        <dbReference type="RuleBase" id="RU365026"/>
    </source>
</evidence>
<dbReference type="GO" id="GO:0005546">
    <property type="term" value="F:phosphatidylinositol-4,5-bisphosphate binding"/>
    <property type="evidence" value="ECO:0007669"/>
    <property type="project" value="InterPro"/>
</dbReference>
<dbReference type="Gene3D" id="1.20.1280.170">
    <property type="entry name" value="Exocyst complex component Exo70"/>
    <property type="match status" value="1"/>
</dbReference>
<comment type="similarity">
    <text evidence="1 3">Belongs to the EXO70 family.</text>
</comment>
<dbReference type="GO" id="GO:0006887">
    <property type="term" value="P:exocytosis"/>
    <property type="evidence" value="ECO:0007669"/>
    <property type="project" value="UniProtKB-KW"/>
</dbReference>
<evidence type="ECO:0000313" key="6">
    <source>
        <dbReference type="Proteomes" id="UP000315295"/>
    </source>
</evidence>
<keyword evidence="2 3" id="KW-0813">Transport</keyword>
<keyword evidence="3" id="KW-0268">Exocytosis</keyword>
<gene>
    <name evidence="5" type="ORF">C1H46_008195</name>
</gene>
<evidence type="ECO:0000256" key="2">
    <source>
        <dbReference type="ARBA" id="ARBA00022448"/>
    </source>
</evidence>